<dbReference type="EC" id="2.7.11.1" evidence="1"/>
<dbReference type="EnsemblPlants" id="OPUNC02G03650.1">
    <property type="protein sequence ID" value="OPUNC02G03650.1"/>
    <property type="gene ID" value="OPUNC02G03650"/>
</dbReference>
<dbReference type="PANTHER" id="PTHR48004:SF92">
    <property type="entry name" value="LEUCINE-RICH REPEAT-CONTAINING, PLANT-TYPE, LEUCINE-RICH REPEAT DOMAIN SUPERFAMILY"/>
    <property type="match status" value="1"/>
</dbReference>
<dbReference type="GO" id="GO:0004674">
    <property type="term" value="F:protein serine/threonine kinase activity"/>
    <property type="evidence" value="ECO:0007669"/>
    <property type="project" value="UniProtKB-KW"/>
</dbReference>
<organism evidence="11">
    <name type="scientific">Oryza punctata</name>
    <name type="common">Red rice</name>
    <dbReference type="NCBI Taxonomy" id="4537"/>
    <lineage>
        <taxon>Eukaryota</taxon>
        <taxon>Viridiplantae</taxon>
        <taxon>Streptophyta</taxon>
        <taxon>Embryophyta</taxon>
        <taxon>Tracheophyta</taxon>
        <taxon>Spermatophyta</taxon>
        <taxon>Magnoliopsida</taxon>
        <taxon>Liliopsida</taxon>
        <taxon>Poales</taxon>
        <taxon>Poaceae</taxon>
        <taxon>BOP clade</taxon>
        <taxon>Oryzoideae</taxon>
        <taxon>Oryzeae</taxon>
        <taxon>Oryzinae</taxon>
        <taxon>Oryza</taxon>
    </lineage>
</organism>
<keyword evidence="12" id="KW-1185">Reference proteome</keyword>
<keyword evidence="3" id="KW-0433">Leucine-rich repeat</keyword>
<evidence type="ECO:0000256" key="7">
    <source>
        <dbReference type="ARBA" id="ARBA00022777"/>
    </source>
</evidence>
<proteinExistence type="predicted"/>
<evidence type="ECO:0000313" key="12">
    <source>
        <dbReference type="Proteomes" id="UP000026962"/>
    </source>
</evidence>
<evidence type="ECO:0000256" key="2">
    <source>
        <dbReference type="ARBA" id="ARBA00022527"/>
    </source>
</evidence>
<keyword evidence="2" id="KW-0723">Serine/threonine-protein kinase</keyword>
<dbReference type="Gramene" id="OPUNC02G03650.1">
    <property type="protein sequence ID" value="OPUNC02G03650.1"/>
    <property type="gene ID" value="OPUNC02G03650"/>
</dbReference>
<dbReference type="STRING" id="4537.A0A0E0JVS0"/>
<dbReference type="PANTHER" id="PTHR48004">
    <property type="entry name" value="OS01G0149700 PROTEIN"/>
    <property type="match status" value="1"/>
</dbReference>
<dbReference type="InterPro" id="IPR001611">
    <property type="entry name" value="Leu-rich_rpt"/>
</dbReference>
<keyword evidence="8" id="KW-0325">Glycoprotein</keyword>
<dbReference type="HOGENOM" id="CLU_000288_18_22_1"/>
<reference evidence="11" key="2">
    <citation type="submission" date="2018-05" db="EMBL/GenBank/DDBJ databases">
        <title>OpunRS2 (Oryza punctata Reference Sequence Version 2).</title>
        <authorList>
            <person name="Zhang J."/>
            <person name="Kudrna D."/>
            <person name="Lee S."/>
            <person name="Talag J."/>
            <person name="Welchert J."/>
            <person name="Wing R.A."/>
        </authorList>
    </citation>
    <scope>NUCLEOTIDE SEQUENCE [LARGE SCALE GENOMIC DNA]</scope>
</reference>
<evidence type="ECO:0000256" key="4">
    <source>
        <dbReference type="ARBA" id="ARBA00022679"/>
    </source>
</evidence>
<dbReference type="Gene3D" id="3.80.10.10">
    <property type="entry name" value="Ribonuclease Inhibitor"/>
    <property type="match status" value="3"/>
</dbReference>
<keyword evidence="4" id="KW-0808">Transferase</keyword>
<dbReference type="SUPFAM" id="SSF52058">
    <property type="entry name" value="L domain-like"/>
    <property type="match status" value="1"/>
</dbReference>
<dbReference type="InterPro" id="IPR032675">
    <property type="entry name" value="LRR_dom_sf"/>
</dbReference>
<sequence>MAEKIRIAMVYQLKRWVLHAQVYKNSLSMERTAAAKKWSSFLLADKMQDCCTWEGITCSMDATISEVLLASKGLEGNISPYLGSLTGLLRLILSHNSLSGEHPVEELVSSTSLVILDISFNHLSGALQEFSAQTSETTIRPLQALNISSNLFTGQFPSTAWDVMNNLVALNASNNSFAGQGGHNNFHGALPDELFNASSLEYLSFPYNVLNGVLHDANIIKLSKLSILDLERNMFSGKIRSSVGQLKRLEELHLGHNNMYGELPSTLGNCTNLKILDLKINYLSGDLGRINFSSLSNLMTIDLLVNNFNGTIPESIYDCTNLIALRLSWNKFHGSTEM</sequence>
<keyword evidence="7" id="KW-0418">Kinase</keyword>
<accession>A0A0E0JVS0</accession>
<dbReference type="FunFam" id="3.80.10.10:FF:000041">
    <property type="entry name" value="LRR receptor-like serine/threonine-protein kinase ERECTA"/>
    <property type="match status" value="1"/>
</dbReference>
<dbReference type="OMA" id="ICESLAC"/>
<dbReference type="AlphaFoldDB" id="A0A0E0JVS0"/>
<evidence type="ECO:0000256" key="9">
    <source>
        <dbReference type="ARBA" id="ARBA00047899"/>
    </source>
</evidence>
<evidence type="ECO:0000256" key="8">
    <source>
        <dbReference type="ARBA" id="ARBA00023180"/>
    </source>
</evidence>
<evidence type="ECO:0000256" key="5">
    <source>
        <dbReference type="ARBA" id="ARBA00022729"/>
    </source>
</evidence>
<dbReference type="eggNOG" id="KOG0619">
    <property type="taxonomic scope" value="Eukaryota"/>
</dbReference>
<dbReference type="Pfam" id="PF00560">
    <property type="entry name" value="LRR_1"/>
    <property type="match status" value="1"/>
</dbReference>
<evidence type="ECO:0000256" key="10">
    <source>
        <dbReference type="ARBA" id="ARBA00048679"/>
    </source>
</evidence>
<reference evidence="11" key="1">
    <citation type="submission" date="2015-04" db="UniProtKB">
        <authorList>
            <consortium name="EnsemblPlants"/>
        </authorList>
    </citation>
    <scope>IDENTIFICATION</scope>
</reference>
<keyword evidence="5" id="KW-0732">Signal</keyword>
<comment type="catalytic activity">
    <reaction evidence="9">
        <text>L-threonyl-[protein] + ATP = O-phospho-L-threonyl-[protein] + ADP + H(+)</text>
        <dbReference type="Rhea" id="RHEA:46608"/>
        <dbReference type="Rhea" id="RHEA-COMP:11060"/>
        <dbReference type="Rhea" id="RHEA-COMP:11605"/>
        <dbReference type="ChEBI" id="CHEBI:15378"/>
        <dbReference type="ChEBI" id="CHEBI:30013"/>
        <dbReference type="ChEBI" id="CHEBI:30616"/>
        <dbReference type="ChEBI" id="CHEBI:61977"/>
        <dbReference type="ChEBI" id="CHEBI:456216"/>
        <dbReference type="EC" id="2.7.11.1"/>
    </reaction>
</comment>
<evidence type="ECO:0000313" key="11">
    <source>
        <dbReference type="EnsemblPlants" id="OPUNC02G03650.1"/>
    </source>
</evidence>
<protein>
    <recommendedName>
        <fullName evidence="1">non-specific serine/threonine protein kinase</fullName>
        <ecNumber evidence="1">2.7.11.1</ecNumber>
    </recommendedName>
</protein>
<evidence type="ECO:0000256" key="1">
    <source>
        <dbReference type="ARBA" id="ARBA00012513"/>
    </source>
</evidence>
<dbReference type="InterPro" id="IPR052941">
    <property type="entry name" value="StomDev_PlantInt_Reg"/>
</dbReference>
<name>A0A0E0JVS0_ORYPU</name>
<keyword evidence="6" id="KW-0677">Repeat</keyword>
<evidence type="ECO:0000256" key="6">
    <source>
        <dbReference type="ARBA" id="ARBA00022737"/>
    </source>
</evidence>
<evidence type="ECO:0000256" key="3">
    <source>
        <dbReference type="ARBA" id="ARBA00022614"/>
    </source>
</evidence>
<dbReference type="Proteomes" id="UP000026962">
    <property type="component" value="Chromosome 2"/>
</dbReference>
<comment type="catalytic activity">
    <reaction evidence="10">
        <text>L-seryl-[protein] + ATP = O-phospho-L-seryl-[protein] + ADP + H(+)</text>
        <dbReference type="Rhea" id="RHEA:17989"/>
        <dbReference type="Rhea" id="RHEA-COMP:9863"/>
        <dbReference type="Rhea" id="RHEA-COMP:11604"/>
        <dbReference type="ChEBI" id="CHEBI:15378"/>
        <dbReference type="ChEBI" id="CHEBI:29999"/>
        <dbReference type="ChEBI" id="CHEBI:30616"/>
        <dbReference type="ChEBI" id="CHEBI:83421"/>
        <dbReference type="ChEBI" id="CHEBI:456216"/>
        <dbReference type="EC" id="2.7.11.1"/>
    </reaction>
</comment>